<protein>
    <submittedName>
        <fullName evidence="3">Uncharacterized protein</fullName>
    </submittedName>
</protein>
<feature type="signal peptide" evidence="2">
    <location>
        <begin position="1"/>
        <end position="30"/>
    </location>
</feature>
<feature type="compositionally biased region" description="Low complexity" evidence="1">
    <location>
        <begin position="27"/>
        <end position="38"/>
    </location>
</feature>
<evidence type="ECO:0000256" key="2">
    <source>
        <dbReference type="SAM" id="SignalP"/>
    </source>
</evidence>
<feature type="compositionally biased region" description="Low complexity" evidence="1">
    <location>
        <begin position="410"/>
        <end position="424"/>
    </location>
</feature>
<feature type="compositionally biased region" description="Polar residues" evidence="1">
    <location>
        <begin position="48"/>
        <end position="65"/>
    </location>
</feature>
<dbReference type="InterPro" id="IPR013922">
    <property type="entry name" value="Cyclin_PHO80-like"/>
</dbReference>
<feature type="chain" id="PRO_5035928680" evidence="2">
    <location>
        <begin position="31"/>
        <end position="708"/>
    </location>
</feature>
<dbReference type="GO" id="GO:0005634">
    <property type="term" value="C:nucleus"/>
    <property type="evidence" value="ECO:0007669"/>
    <property type="project" value="TreeGrafter"/>
</dbReference>
<gene>
    <name evidence="3" type="ORF">AAE3_LOCUS4019</name>
</gene>
<feature type="compositionally biased region" description="Low complexity" evidence="1">
    <location>
        <begin position="536"/>
        <end position="558"/>
    </location>
</feature>
<dbReference type="GO" id="GO:0016538">
    <property type="term" value="F:cyclin-dependent protein serine/threonine kinase regulator activity"/>
    <property type="evidence" value="ECO:0007669"/>
    <property type="project" value="TreeGrafter"/>
</dbReference>
<dbReference type="GO" id="GO:0019901">
    <property type="term" value="F:protein kinase binding"/>
    <property type="evidence" value="ECO:0007669"/>
    <property type="project" value="InterPro"/>
</dbReference>
<keyword evidence="2" id="KW-0732">Signal</keyword>
<dbReference type="PANTHER" id="PTHR15615:SF36">
    <property type="entry name" value="PHO85 CYCLIN-5"/>
    <property type="match status" value="1"/>
</dbReference>
<proteinExistence type="predicted"/>
<dbReference type="AlphaFoldDB" id="A0A8S0W470"/>
<feature type="region of interest" description="Disordered" evidence="1">
    <location>
        <begin position="108"/>
        <end position="161"/>
    </location>
</feature>
<organism evidence="3 4">
    <name type="scientific">Cyclocybe aegerita</name>
    <name type="common">Black poplar mushroom</name>
    <name type="synonym">Agrocybe aegerita</name>
    <dbReference type="NCBI Taxonomy" id="1973307"/>
    <lineage>
        <taxon>Eukaryota</taxon>
        <taxon>Fungi</taxon>
        <taxon>Dikarya</taxon>
        <taxon>Basidiomycota</taxon>
        <taxon>Agaricomycotina</taxon>
        <taxon>Agaricomycetes</taxon>
        <taxon>Agaricomycetidae</taxon>
        <taxon>Agaricales</taxon>
        <taxon>Agaricineae</taxon>
        <taxon>Bolbitiaceae</taxon>
        <taxon>Cyclocybe</taxon>
    </lineage>
</organism>
<feature type="compositionally biased region" description="Pro residues" evidence="1">
    <location>
        <begin position="142"/>
        <end position="156"/>
    </location>
</feature>
<accession>A0A8S0W470</accession>
<feature type="region of interest" description="Disordered" evidence="1">
    <location>
        <begin position="410"/>
        <end position="440"/>
    </location>
</feature>
<feature type="region of interest" description="Disordered" evidence="1">
    <location>
        <begin position="536"/>
        <end position="562"/>
    </location>
</feature>
<dbReference type="PANTHER" id="PTHR15615">
    <property type="match status" value="1"/>
</dbReference>
<evidence type="ECO:0000256" key="1">
    <source>
        <dbReference type="SAM" id="MobiDB-lite"/>
    </source>
</evidence>
<comment type="caution">
    <text evidence="3">The sequence shown here is derived from an EMBL/GenBank/DDBJ whole genome shotgun (WGS) entry which is preliminary data.</text>
</comment>
<dbReference type="CDD" id="cd20557">
    <property type="entry name" value="CYCLIN_ScPCL1-like"/>
    <property type="match status" value="1"/>
</dbReference>
<evidence type="ECO:0000313" key="4">
    <source>
        <dbReference type="Proteomes" id="UP000467700"/>
    </source>
</evidence>
<dbReference type="EMBL" id="CACVBS010000034">
    <property type="protein sequence ID" value="CAA7261674.1"/>
    <property type="molecule type" value="Genomic_DNA"/>
</dbReference>
<evidence type="ECO:0000313" key="3">
    <source>
        <dbReference type="EMBL" id="CAA7261674.1"/>
    </source>
</evidence>
<reference evidence="3 4" key="1">
    <citation type="submission" date="2020-01" db="EMBL/GenBank/DDBJ databases">
        <authorList>
            <person name="Gupta K D."/>
        </authorList>
    </citation>
    <scope>NUCLEOTIDE SEQUENCE [LARGE SCALE GENOMIC DNA]</scope>
</reference>
<feature type="compositionally biased region" description="Polar residues" evidence="1">
    <location>
        <begin position="112"/>
        <end position="128"/>
    </location>
</feature>
<dbReference type="Proteomes" id="UP000467700">
    <property type="component" value="Unassembled WGS sequence"/>
</dbReference>
<feature type="region of interest" description="Disordered" evidence="1">
    <location>
        <begin position="27"/>
        <end position="70"/>
    </location>
</feature>
<dbReference type="GO" id="GO:0000307">
    <property type="term" value="C:cyclin-dependent protein kinase holoenzyme complex"/>
    <property type="evidence" value="ECO:0007669"/>
    <property type="project" value="TreeGrafter"/>
</dbReference>
<name>A0A8S0W470_CYCAE</name>
<feature type="compositionally biased region" description="Low complexity" evidence="1">
    <location>
        <begin position="130"/>
        <end position="141"/>
    </location>
</feature>
<sequence length="708" mass="75130">MYSFSIARFAPSKSAALLVILSNSPVSVSASTSPRPTVNATSDPPRPRQSQPTNPPSSAAQTPKDSVQRDGSKYKFAVGLIDQAVKTLSDLWRPHDIPRVFLAPQKGAAIPTSHSTSISSNVQQQPLAKSTHPSSPDSPSTQPAPPPAPTPVPSQRPPQVLVASDSESDLLPLRSFVHEVLKRSRTSGSVLQTALCYLEAIRPKIAEILRDEKQGIRNLFQPETRILPATEAELAREAEFASLEEASGAVVCSDECMKTVRVMDQDQDEQDATLDVDIQSTSSSLIVEPSIAEGPSSTLPSPLLCPRRAFLASLILASKFSQDKCYSNRAWAKLSGLPPREIGRCERALGQALDWRLWVGKVASASVTPTSTPPIRTVIRTQSESSLSIGSPLASRTPFLVPQEPIAPAPVAQQQQDPLSAPTSVPVPVPTPLGGASNKRLRKSTTLPADAFAFAASCQAPTSSAVAPALDSGVYCDASTSATSLSAYQIGSNDMDIVDDVDVFDARKQDLQASPFFRFPPFCTTRQILTALLLPRPKTSTPSPDTPLLTYSPSSTDSAGDRTVQMTSFEDGTFPACPSSQSWLDVTLAASATSSSCSSSTLAPEQHYGLLGAPSVRTASPTPMTTPLPFVVAHRNHKAKQKAYLSRAASGVAFDLAMAARRAAEGVGDPMITVVTDAEAVPPFGSSRMGHYLWHADSGIAIEPTGVH</sequence>
<dbReference type="Gene3D" id="1.10.472.10">
    <property type="entry name" value="Cyclin-like"/>
    <property type="match status" value="1"/>
</dbReference>
<keyword evidence="4" id="KW-1185">Reference proteome</keyword>
<dbReference type="OrthoDB" id="286814at2759"/>